<dbReference type="PANTHER" id="PTHR43968:SF6">
    <property type="entry name" value="GLUTATHIONE S-TRANSFERASE OMEGA"/>
    <property type="match status" value="1"/>
</dbReference>
<evidence type="ECO:0000259" key="1">
    <source>
        <dbReference type="PROSITE" id="PS50404"/>
    </source>
</evidence>
<keyword evidence="3" id="KW-1185">Reference proteome</keyword>
<feature type="domain" description="GST N-terminal" evidence="1">
    <location>
        <begin position="2"/>
        <end position="85"/>
    </location>
</feature>
<reference evidence="2 3" key="1">
    <citation type="journal article" date="2016" name="Microbes Environ.">
        <title>Phylogenetically diverse aerobic anoxygenic phototrophic bacteria isolated from epilithic biofilms in Tama river, Japan.</title>
        <authorList>
            <person name="Hirose S."/>
            <person name="Matsuura K."/>
            <person name="Haruta S."/>
        </authorList>
    </citation>
    <scope>NUCLEOTIDE SEQUENCE [LARGE SCALE GENOMIC DNA]</scope>
    <source>
        <strain evidence="2 3">S08</strain>
    </source>
</reference>
<evidence type="ECO:0000313" key="3">
    <source>
        <dbReference type="Proteomes" id="UP000831327"/>
    </source>
</evidence>
<dbReference type="InterPro" id="IPR036282">
    <property type="entry name" value="Glutathione-S-Trfase_C_sf"/>
</dbReference>
<accession>A0ABM7XYY9</accession>
<proteinExistence type="predicted"/>
<evidence type="ECO:0000313" key="2">
    <source>
        <dbReference type="EMBL" id="BDG70702.1"/>
    </source>
</evidence>
<dbReference type="PROSITE" id="PS50404">
    <property type="entry name" value="GST_NTER"/>
    <property type="match status" value="1"/>
</dbReference>
<dbReference type="InterPro" id="IPR004045">
    <property type="entry name" value="Glutathione_S-Trfase_N"/>
</dbReference>
<dbReference type="PANTHER" id="PTHR43968">
    <property type="match status" value="1"/>
</dbReference>
<dbReference type="EMBL" id="AP025637">
    <property type="protein sequence ID" value="BDG70702.1"/>
    <property type="molecule type" value="Genomic_DNA"/>
</dbReference>
<organism evidence="2 3">
    <name type="scientific">Roseomonas fluvialis</name>
    <dbReference type="NCBI Taxonomy" id="1750527"/>
    <lineage>
        <taxon>Bacteria</taxon>
        <taxon>Pseudomonadati</taxon>
        <taxon>Pseudomonadota</taxon>
        <taxon>Alphaproteobacteria</taxon>
        <taxon>Acetobacterales</taxon>
        <taxon>Roseomonadaceae</taxon>
        <taxon>Roseomonas</taxon>
    </lineage>
</organism>
<dbReference type="Proteomes" id="UP000831327">
    <property type="component" value="Chromosome"/>
</dbReference>
<dbReference type="SUPFAM" id="SSF47616">
    <property type="entry name" value="GST C-terminal domain-like"/>
    <property type="match status" value="1"/>
</dbReference>
<dbReference type="InterPro" id="IPR036249">
    <property type="entry name" value="Thioredoxin-like_sf"/>
</dbReference>
<sequence>MGKMKLHWSPRSPFVRKVMVAAHELGVVDRITTVRTVVAMDKVAPELLPDNPLGKIPTLVLEDGTVLYDSAVIIEYLDSLGGGGRMVPAAGPARFTELRRHALATGFLDLLILWRSERAKEAPPAALLEAFATKADSALRAIDAEIDAIAATPVGIAQITFAIAGDYMDFRFADLGWRDRAPRFAAWQARFRERPSMLATPVVDG</sequence>
<dbReference type="Gene3D" id="3.40.30.10">
    <property type="entry name" value="Glutaredoxin"/>
    <property type="match status" value="1"/>
</dbReference>
<dbReference type="SUPFAM" id="SSF52833">
    <property type="entry name" value="Thioredoxin-like"/>
    <property type="match status" value="1"/>
</dbReference>
<dbReference type="InterPro" id="IPR050983">
    <property type="entry name" value="GST_Omega/HSP26"/>
</dbReference>
<protein>
    <submittedName>
        <fullName evidence="2">Glutathione S-transferase</fullName>
    </submittedName>
</protein>
<gene>
    <name evidence="2" type="primary">gst_1</name>
    <name evidence="2" type="ORF">Rmf_06310</name>
</gene>
<name>A0ABM7XYY9_9PROT</name>
<dbReference type="Gene3D" id="1.20.1050.10">
    <property type="match status" value="1"/>
</dbReference>
<dbReference type="Pfam" id="PF13409">
    <property type="entry name" value="GST_N_2"/>
    <property type="match status" value="1"/>
</dbReference>